<accession>A0A0A2C066</accession>
<name>A0A0A2C066_PROMR</name>
<dbReference type="AlphaFoldDB" id="A0A0A2C066"/>
<evidence type="ECO:0000313" key="3">
    <source>
        <dbReference type="EMBL" id="KGG19703.1"/>
    </source>
</evidence>
<dbReference type="Pfam" id="PF11282">
    <property type="entry name" value="DUF3082"/>
    <property type="match status" value="1"/>
</dbReference>
<dbReference type="InterPro" id="IPR021434">
    <property type="entry name" value="DUF3082"/>
</dbReference>
<organism evidence="3 4">
    <name type="scientific">Prochlorococcus marinus str. PAC1</name>
    <dbReference type="NCBI Taxonomy" id="59924"/>
    <lineage>
        <taxon>Bacteria</taxon>
        <taxon>Bacillati</taxon>
        <taxon>Cyanobacteriota</taxon>
        <taxon>Cyanophyceae</taxon>
        <taxon>Synechococcales</taxon>
        <taxon>Prochlorococcaceae</taxon>
        <taxon>Prochlorococcus</taxon>
    </lineage>
</organism>
<evidence type="ECO:0008006" key="5">
    <source>
        <dbReference type="Google" id="ProtNLM"/>
    </source>
</evidence>
<keyword evidence="2" id="KW-0812">Transmembrane</keyword>
<dbReference type="Proteomes" id="UP000030392">
    <property type="component" value="Unassembled WGS sequence"/>
</dbReference>
<comment type="caution">
    <text evidence="3">The sequence shown here is derived from an EMBL/GenBank/DDBJ whole genome shotgun (WGS) entry which is preliminary data.</text>
</comment>
<reference evidence="4" key="1">
    <citation type="journal article" date="2014" name="Sci. Data">
        <title>Genomes of diverse isolates of the marine cyanobacterium Prochlorococcus.</title>
        <authorList>
            <person name="Biller S."/>
            <person name="Berube P."/>
            <person name="Thompson J."/>
            <person name="Kelly L."/>
            <person name="Roggensack S."/>
            <person name="Awad L."/>
            <person name="Roache-Johnson K."/>
            <person name="Ding H."/>
            <person name="Giovannoni S.J."/>
            <person name="Moore L.R."/>
            <person name="Chisholm S.W."/>
        </authorList>
    </citation>
    <scope>NUCLEOTIDE SEQUENCE [LARGE SCALE GENOMIC DNA]</scope>
    <source>
        <strain evidence="4">PAC1</strain>
    </source>
</reference>
<evidence type="ECO:0000313" key="4">
    <source>
        <dbReference type="Proteomes" id="UP000030392"/>
    </source>
</evidence>
<protein>
    <recommendedName>
        <fullName evidence="5">DUF3082 domain-containing protein</fullName>
    </recommendedName>
</protein>
<dbReference type="EMBL" id="JNAX01000015">
    <property type="protein sequence ID" value="KGG19703.1"/>
    <property type="molecule type" value="Genomic_DNA"/>
</dbReference>
<feature type="transmembrane region" description="Helical" evidence="2">
    <location>
        <begin position="84"/>
        <end position="108"/>
    </location>
</feature>
<proteinExistence type="predicted"/>
<feature type="region of interest" description="Disordered" evidence="1">
    <location>
        <begin position="1"/>
        <end position="32"/>
    </location>
</feature>
<gene>
    <name evidence="3" type="ORF">EV03_2089</name>
</gene>
<feature type="compositionally biased region" description="Polar residues" evidence="1">
    <location>
        <begin position="1"/>
        <end position="29"/>
    </location>
</feature>
<dbReference type="RefSeq" id="WP_036907480.1">
    <property type="nucleotide sequence ID" value="NZ_CP138967.1"/>
</dbReference>
<keyword evidence="2" id="KW-0472">Membrane</keyword>
<feature type="transmembrane region" description="Helical" evidence="2">
    <location>
        <begin position="42"/>
        <end position="64"/>
    </location>
</feature>
<keyword evidence="2" id="KW-1133">Transmembrane helix</keyword>
<sequence length="120" mass="13001">MNSPSNGFKNESDELANQSSSSIDTNSPEPQKGPISFLSGSITSLSFSLLSLFISKKIVIYFSIHSPNYSSPFAQSIASGFKTLIIGISFLSTFTFGFIGLGLFLVFIRSLIEGKKEKTD</sequence>
<evidence type="ECO:0000256" key="2">
    <source>
        <dbReference type="SAM" id="Phobius"/>
    </source>
</evidence>
<evidence type="ECO:0000256" key="1">
    <source>
        <dbReference type="SAM" id="MobiDB-lite"/>
    </source>
</evidence>